<keyword evidence="2" id="KW-1185">Reference proteome</keyword>
<reference evidence="1 2" key="1">
    <citation type="submission" date="2018-04" db="EMBL/GenBank/DDBJ databases">
        <title>Genomic Encyclopedia of Type Strains, Phase III (KMG-III): the genomes of soil and plant-associated and newly described type strains.</title>
        <authorList>
            <person name="Whitman W."/>
        </authorList>
    </citation>
    <scope>NUCLEOTIDE SEQUENCE [LARGE SCALE GENOMIC DNA]</scope>
    <source>
        <strain evidence="1 2">JA192</strain>
    </source>
</reference>
<dbReference type="RefSeq" id="WP_084295850.1">
    <property type="nucleotide sequence ID" value="NZ_MABH01000142.1"/>
</dbReference>
<proteinExistence type="predicted"/>
<dbReference type="EMBL" id="PZZW01000006">
    <property type="protein sequence ID" value="PTM77231.1"/>
    <property type="molecule type" value="Genomic_DNA"/>
</dbReference>
<comment type="caution">
    <text evidence="1">The sequence shown here is derived from an EMBL/GenBank/DDBJ whole genome shotgun (WGS) entry which is preliminary data.</text>
</comment>
<organism evidence="1 2">
    <name type="scientific">Cereibacter johrii</name>
    <dbReference type="NCBI Taxonomy" id="445629"/>
    <lineage>
        <taxon>Bacteria</taxon>
        <taxon>Pseudomonadati</taxon>
        <taxon>Pseudomonadota</taxon>
        <taxon>Alphaproteobacteria</taxon>
        <taxon>Rhodobacterales</taxon>
        <taxon>Paracoccaceae</taxon>
        <taxon>Cereibacter</taxon>
    </lineage>
</organism>
<evidence type="ECO:0000313" key="1">
    <source>
        <dbReference type="EMBL" id="PTM77231.1"/>
    </source>
</evidence>
<gene>
    <name evidence="1" type="ORF">C8J29_106157</name>
</gene>
<name>A0ABX5J4D4_9RHOB</name>
<protein>
    <submittedName>
        <fullName evidence="1">Uncharacterized protein</fullName>
    </submittedName>
</protein>
<sequence length="50" mass="5587">MTLIPATDLLLHQLHQEIVCQARRPHCRCLGADDYCACHGARTEAGRERG</sequence>
<dbReference type="Proteomes" id="UP000240800">
    <property type="component" value="Unassembled WGS sequence"/>
</dbReference>
<accession>A0ABX5J4D4</accession>
<evidence type="ECO:0000313" key="2">
    <source>
        <dbReference type="Proteomes" id="UP000240800"/>
    </source>
</evidence>